<dbReference type="InterPro" id="IPR029526">
    <property type="entry name" value="PGBD"/>
</dbReference>
<protein>
    <submittedName>
        <fullName evidence="3">PiggyBac transposable element-derived protein 4</fullName>
    </submittedName>
</protein>
<gene>
    <name evidence="3" type="ORF">D5F01_LYC11128</name>
</gene>
<proteinExistence type="predicted"/>
<accession>A0A6G0ID20</accession>
<evidence type="ECO:0000313" key="3">
    <source>
        <dbReference type="EMBL" id="KAE8289428.1"/>
    </source>
</evidence>
<organism evidence="3 4">
    <name type="scientific">Larimichthys crocea</name>
    <name type="common">Large yellow croaker</name>
    <name type="synonym">Pseudosciaena crocea</name>
    <dbReference type="NCBI Taxonomy" id="215358"/>
    <lineage>
        <taxon>Eukaryota</taxon>
        <taxon>Metazoa</taxon>
        <taxon>Chordata</taxon>
        <taxon>Craniata</taxon>
        <taxon>Vertebrata</taxon>
        <taxon>Euteleostomi</taxon>
        <taxon>Actinopterygii</taxon>
        <taxon>Neopterygii</taxon>
        <taxon>Teleostei</taxon>
        <taxon>Neoteleostei</taxon>
        <taxon>Acanthomorphata</taxon>
        <taxon>Eupercaria</taxon>
        <taxon>Sciaenidae</taxon>
        <taxon>Larimichthys</taxon>
    </lineage>
</organism>
<comment type="caution">
    <text evidence="3">The sequence shown here is derived from an EMBL/GenBank/DDBJ whole genome shotgun (WGS) entry which is preliminary data.</text>
</comment>
<dbReference type="PANTHER" id="PTHR46599:SF6">
    <property type="entry name" value="DUAL SPECIFICITY PHOSPHATASE 26"/>
    <property type="match status" value="1"/>
</dbReference>
<feature type="domain" description="PiggyBac transposable element-derived protein" evidence="2">
    <location>
        <begin position="96"/>
        <end position="339"/>
    </location>
</feature>
<feature type="compositionally biased region" description="Polar residues" evidence="1">
    <location>
        <begin position="25"/>
        <end position="35"/>
    </location>
</feature>
<feature type="region of interest" description="Disordered" evidence="1">
    <location>
        <begin position="404"/>
        <end position="423"/>
    </location>
</feature>
<feature type="compositionally biased region" description="Low complexity" evidence="1">
    <location>
        <begin position="334"/>
        <end position="344"/>
    </location>
</feature>
<feature type="compositionally biased region" description="Acidic residues" evidence="1">
    <location>
        <begin position="51"/>
        <end position="72"/>
    </location>
</feature>
<dbReference type="EMBL" id="REGW02000011">
    <property type="protein sequence ID" value="KAE8289428.1"/>
    <property type="molecule type" value="Genomic_DNA"/>
</dbReference>
<dbReference type="Pfam" id="PF13843">
    <property type="entry name" value="DDE_Tnp_1_7"/>
    <property type="match status" value="1"/>
</dbReference>
<evidence type="ECO:0000256" key="1">
    <source>
        <dbReference type="SAM" id="MobiDB-lite"/>
    </source>
</evidence>
<keyword evidence="4" id="KW-1185">Reference proteome</keyword>
<name>A0A6G0ID20_LARCR</name>
<sequence>MKKHMSLKEALSTVLQSSEGEEDTSSITDSGNDYSSGEVLPAFEDGSSSREEEEEGEGEEDDNEEEMEDQEEDKGAGWNSKNGKLIWAPTHKDTLRKRFMQISTALRFDDRLSRPARQRRDKLAAIRELWDVWSTRLPVLFTPGRDVCVDEQLVPFKGRCLFKEYIPSKPAKYGLKVWVLCDVETSYAWKMQVYTGRSPGAMREVNQGMRVALEMTEGLEGHTVTVDNFFTSFPLAEELHKWKMTLVGTLRKNKPELPPQLLQTRLRPVVFSRTQTAVSYIPKKGKNVVLLSTKHRDPAVEEGPKRKPKIIVDYNHCKDAVDNLDKVVGTYSCSRRSSRPVSSCDTGERIRTSSHQSPTSRAPRLSDPRRPPASNSFGPGRLRLPPGNSSLGLGRLRWLPGNSSLGPGRLRRLPGNSSLGPGRLRRLPGNSNLWPSGLRWFPISGSLCLVAAAGCFAPPLSGQDQIK</sequence>
<evidence type="ECO:0000313" key="4">
    <source>
        <dbReference type="Proteomes" id="UP000424527"/>
    </source>
</evidence>
<dbReference type="AlphaFoldDB" id="A0A6G0ID20"/>
<dbReference type="PANTHER" id="PTHR46599">
    <property type="entry name" value="PIGGYBAC TRANSPOSABLE ELEMENT-DERIVED PROTEIN 4"/>
    <property type="match status" value="1"/>
</dbReference>
<evidence type="ECO:0000259" key="2">
    <source>
        <dbReference type="Pfam" id="PF13843"/>
    </source>
</evidence>
<dbReference type="Proteomes" id="UP000424527">
    <property type="component" value="Unassembled WGS sequence"/>
</dbReference>
<feature type="region of interest" description="Disordered" evidence="1">
    <location>
        <begin position="334"/>
        <end position="386"/>
    </location>
</feature>
<reference evidence="3 4" key="1">
    <citation type="submission" date="2019-07" db="EMBL/GenBank/DDBJ databases">
        <title>Chromosome genome assembly for large yellow croaker.</title>
        <authorList>
            <person name="Xiao S."/>
        </authorList>
    </citation>
    <scope>NUCLEOTIDE SEQUENCE [LARGE SCALE GENOMIC DNA]</scope>
    <source>
        <strain evidence="3">JMULYC20181020</strain>
        <tissue evidence="3">Muscle</tissue>
    </source>
</reference>
<feature type="region of interest" description="Disordered" evidence="1">
    <location>
        <begin position="1"/>
        <end position="83"/>
    </location>
</feature>